<reference evidence="9 10" key="1">
    <citation type="journal article" date="2015" name="Genome Announc.">
        <title>Expanding the biotechnology potential of lactobacilli through comparative genomics of 213 strains and associated genera.</title>
        <authorList>
            <person name="Sun Z."/>
            <person name="Harris H.M."/>
            <person name="McCann A."/>
            <person name="Guo C."/>
            <person name="Argimon S."/>
            <person name="Zhang W."/>
            <person name="Yang X."/>
            <person name="Jeffery I.B."/>
            <person name="Cooney J.C."/>
            <person name="Kagawa T.F."/>
            <person name="Liu W."/>
            <person name="Song Y."/>
            <person name="Salvetti E."/>
            <person name="Wrobel A."/>
            <person name="Rasinkangas P."/>
            <person name="Parkhill J."/>
            <person name="Rea M.C."/>
            <person name="O'Sullivan O."/>
            <person name="Ritari J."/>
            <person name="Douillard F.P."/>
            <person name="Paul Ross R."/>
            <person name="Yang R."/>
            <person name="Briner A.E."/>
            <person name="Felis G.E."/>
            <person name="de Vos W.M."/>
            <person name="Barrangou R."/>
            <person name="Klaenhammer T.R."/>
            <person name="Caufield P.W."/>
            <person name="Cui Y."/>
            <person name="Zhang H."/>
            <person name="O'Toole P.W."/>
        </authorList>
    </citation>
    <scope>NUCLEOTIDE SEQUENCE [LARGE SCALE GENOMIC DNA]</scope>
    <source>
        <strain evidence="9 10">DSM 20014</strain>
    </source>
</reference>
<evidence type="ECO:0000256" key="2">
    <source>
        <dbReference type="ARBA" id="ARBA00022618"/>
    </source>
</evidence>
<dbReference type="HAMAP" id="MF_00912">
    <property type="entry name" value="DivIB"/>
    <property type="match status" value="1"/>
</dbReference>
<comment type="subcellular location">
    <subcellularLocation>
        <location evidence="6">Cell membrane</location>
        <topology evidence="6">Single-pass type II membrane protein</topology>
    </subcellularLocation>
    <text evidence="6">Localizes to the division septum.</text>
</comment>
<dbReference type="Pfam" id="PF03799">
    <property type="entry name" value="FtsQ_DivIB_C"/>
    <property type="match status" value="1"/>
</dbReference>
<evidence type="ECO:0000313" key="10">
    <source>
        <dbReference type="Proteomes" id="UP000051673"/>
    </source>
</evidence>
<keyword evidence="3 6" id="KW-0812">Transmembrane</keyword>
<evidence type="ECO:0000256" key="1">
    <source>
        <dbReference type="ARBA" id="ARBA00022475"/>
    </source>
</evidence>
<keyword evidence="6" id="KW-0472">Membrane</keyword>
<dbReference type="AlphaFoldDB" id="A0A0R2JG11"/>
<keyword evidence="4 6" id="KW-1133">Transmembrane helix</keyword>
<keyword evidence="5 6" id="KW-0131">Cell cycle</keyword>
<dbReference type="InterPro" id="IPR026580">
    <property type="entry name" value="DivIB"/>
</dbReference>
<proteinExistence type="inferred from homology"/>
<dbReference type="PATRIC" id="fig|1620.3.peg.858"/>
<evidence type="ECO:0000256" key="7">
    <source>
        <dbReference type="SAM" id="MobiDB-lite"/>
    </source>
</evidence>
<dbReference type="PANTHER" id="PTHR37820">
    <property type="entry name" value="CELL DIVISION PROTEIN DIVIB"/>
    <property type="match status" value="1"/>
</dbReference>
<evidence type="ECO:0000256" key="5">
    <source>
        <dbReference type="ARBA" id="ARBA00023306"/>
    </source>
</evidence>
<dbReference type="InterPro" id="IPR005548">
    <property type="entry name" value="Cell_div_FtsQ/DivIB_C"/>
</dbReference>
<feature type="compositionally biased region" description="Polar residues" evidence="7">
    <location>
        <begin position="9"/>
        <end position="19"/>
    </location>
</feature>
<accession>A0A0R2JG11</accession>
<sequence>MATDDEKNQSTTDIQQHLNQLIDAETATTDRVPVSKEKEQPEKQAQPVGMRIRNLIQRSIARWQSEEEHDSSQAGDDVLDDSSQESDDPLQVVDEVLDEQLPEIDDDETLDEANWIEPRSPLTAQQKQGVFVIIALTIVAVFVGWLCSPWAQVQNYEIKGNDDLTKAQVLSAAGLNKYQSTFLTVEERNHFDKTAQKNNAQISGLTLKLKNPMTVIVTVKENPKVGYIKTKEGYQALLQDGQVVNESFDQRPSDSYAVYNNFPKDRKTLNATAKRIGKLNGPIRRSISDVVWSPTDMNDDRLLLSMNDGNQVVISASDIDNKMQYYPSIATQFKNSQDSKDDKKTIIDLQVGAYGYQQAF</sequence>
<comment type="caution">
    <text evidence="9">The sequence shown here is derived from an EMBL/GenBank/DDBJ whole genome shotgun (WGS) entry which is preliminary data.</text>
</comment>
<comment type="similarity">
    <text evidence="6">Belongs to the FtsQ/DivIB family. DivIB subfamily.</text>
</comment>
<organism evidence="9 10">
    <name type="scientific">Weissella minor</name>
    <dbReference type="NCBI Taxonomy" id="1620"/>
    <lineage>
        <taxon>Bacteria</taxon>
        <taxon>Bacillati</taxon>
        <taxon>Bacillota</taxon>
        <taxon>Bacilli</taxon>
        <taxon>Lactobacillales</taxon>
        <taxon>Lactobacillaceae</taxon>
        <taxon>Weissella</taxon>
    </lineage>
</organism>
<evidence type="ECO:0000256" key="4">
    <source>
        <dbReference type="ARBA" id="ARBA00022989"/>
    </source>
</evidence>
<name>A0A0R2JG11_9LACO</name>
<comment type="function">
    <text evidence="6">Cell division protein that may be involved in stabilizing or promoting the assembly of the division complex.</text>
</comment>
<feature type="domain" description="Cell division protein FtsQ/DivIB C-terminal" evidence="8">
    <location>
        <begin position="227"/>
        <end position="349"/>
    </location>
</feature>
<dbReference type="GO" id="GO:0032153">
    <property type="term" value="C:cell division site"/>
    <property type="evidence" value="ECO:0007669"/>
    <property type="project" value="UniProtKB-UniRule"/>
</dbReference>
<dbReference type="OrthoDB" id="1819027at2"/>
<evidence type="ECO:0000256" key="3">
    <source>
        <dbReference type="ARBA" id="ARBA00022692"/>
    </source>
</evidence>
<evidence type="ECO:0000313" key="9">
    <source>
        <dbReference type="EMBL" id="KRN76267.1"/>
    </source>
</evidence>
<dbReference type="PANTHER" id="PTHR37820:SF1">
    <property type="entry name" value="CELL DIVISION PROTEIN FTSQ"/>
    <property type="match status" value="1"/>
</dbReference>
<dbReference type="EMBL" id="JQCD01000030">
    <property type="protein sequence ID" value="KRN76267.1"/>
    <property type="molecule type" value="Genomic_DNA"/>
</dbReference>
<dbReference type="STRING" id="1620.IV67_GL000843"/>
<dbReference type="RefSeq" id="WP_057788447.1">
    <property type="nucleotide sequence ID" value="NZ_JQCD01000030.1"/>
</dbReference>
<dbReference type="GO" id="GO:0043093">
    <property type="term" value="P:FtsZ-dependent cytokinesis"/>
    <property type="evidence" value="ECO:0007669"/>
    <property type="project" value="UniProtKB-UniRule"/>
</dbReference>
<dbReference type="GO" id="GO:0005886">
    <property type="term" value="C:plasma membrane"/>
    <property type="evidence" value="ECO:0007669"/>
    <property type="project" value="UniProtKB-SubCell"/>
</dbReference>
<keyword evidence="1 6" id="KW-1003">Cell membrane</keyword>
<keyword evidence="10" id="KW-1185">Reference proteome</keyword>
<protein>
    <recommendedName>
        <fullName evidence="6">Cell division protein DivIB</fullName>
    </recommendedName>
</protein>
<feature type="compositionally biased region" description="Acidic residues" evidence="7">
    <location>
        <begin position="77"/>
        <end position="88"/>
    </location>
</feature>
<feature type="region of interest" description="Disordered" evidence="7">
    <location>
        <begin position="63"/>
        <end position="88"/>
    </location>
</feature>
<feature type="transmembrane region" description="Helical" evidence="6">
    <location>
        <begin position="129"/>
        <end position="151"/>
    </location>
</feature>
<dbReference type="Proteomes" id="UP000051673">
    <property type="component" value="Unassembled WGS sequence"/>
</dbReference>
<gene>
    <name evidence="6" type="primary">divIB</name>
    <name evidence="9" type="ORF">IV67_GL000843</name>
</gene>
<dbReference type="InterPro" id="IPR050487">
    <property type="entry name" value="FtsQ_DivIB"/>
</dbReference>
<feature type="region of interest" description="Disordered" evidence="7">
    <location>
        <begin position="1"/>
        <end position="51"/>
    </location>
</feature>
<keyword evidence="2 6" id="KW-0132">Cell division</keyword>
<evidence type="ECO:0000259" key="8">
    <source>
        <dbReference type="Pfam" id="PF03799"/>
    </source>
</evidence>
<feature type="compositionally biased region" description="Basic and acidic residues" evidence="7">
    <location>
        <begin position="33"/>
        <end position="42"/>
    </location>
</feature>
<evidence type="ECO:0000256" key="6">
    <source>
        <dbReference type="HAMAP-Rule" id="MF_00912"/>
    </source>
</evidence>
<dbReference type="Gene3D" id="3.40.50.10960">
    <property type="match status" value="1"/>
</dbReference>